<dbReference type="Gene3D" id="3.40.50.10310">
    <property type="entry name" value="Creatininase"/>
    <property type="match status" value="1"/>
</dbReference>
<keyword evidence="3 6" id="KW-0378">Hydrolase</keyword>
<dbReference type="InterPro" id="IPR031034">
    <property type="entry name" value="Creatininase"/>
</dbReference>
<dbReference type="Proteomes" id="UP001230156">
    <property type="component" value="Unassembled WGS sequence"/>
</dbReference>
<comment type="similarity">
    <text evidence="5">Belongs to the creatininase superfamily.</text>
</comment>
<dbReference type="NCBIfam" id="TIGR04448">
    <property type="entry name" value="creatininase"/>
    <property type="match status" value="1"/>
</dbReference>
<accession>A0ABU0YH22</accession>
<comment type="caution">
    <text evidence="6">The sequence shown here is derived from an EMBL/GenBank/DDBJ whole genome shotgun (WGS) entry which is preliminary data.</text>
</comment>
<evidence type="ECO:0000256" key="4">
    <source>
        <dbReference type="ARBA" id="ARBA00022833"/>
    </source>
</evidence>
<evidence type="ECO:0000313" key="7">
    <source>
        <dbReference type="Proteomes" id="UP001230156"/>
    </source>
</evidence>
<dbReference type="EC" id="3.5.2.10" evidence="6"/>
<evidence type="ECO:0000313" key="6">
    <source>
        <dbReference type="EMBL" id="MDQ7247004.1"/>
    </source>
</evidence>
<comment type="cofactor">
    <cofactor evidence="1">
        <name>Zn(2+)</name>
        <dbReference type="ChEBI" id="CHEBI:29105"/>
    </cofactor>
</comment>
<dbReference type="PANTHER" id="PTHR35005">
    <property type="entry name" value="3-DEHYDRO-SCYLLO-INOSOSE HYDROLASE"/>
    <property type="match status" value="1"/>
</dbReference>
<dbReference type="GO" id="GO:0047789">
    <property type="term" value="F:creatininase activity"/>
    <property type="evidence" value="ECO:0007669"/>
    <property type="project" value="UniProtKB-EC"/>
</dbReference>
<name>A0ABU0YH22_9PROT</name>
<reference evidence="7" key="1">
    <citation type="submission" date="2023-08" db="EMBL/GenBank/DDBJ databases">
        <title>Rhodospirillaceae gen. nov., a novel taxon isolated from the Yangtze River Yuezi River estuary sludge.</title>
        <authorList>
            <person name="Ruan L."/>
        </authorList>
    </citation>
    <scope>NUCLEOTIDE SEQUENCE [LARGE SCALE GENOMIC DNA]</scope>
    <source>
        <strain evidence="7">R-7</strain>
    </source>
</reference>
<protein>
    <submittedName>
        <fullName evidence="6">Creatininase</fullName>
        <ecNumber evidence="6">3.5.2.10</ecNumber>
    </submittedName>
</protein>
<gene>
    <name evidence="6" type="ORF">Q8A70_04980</name>
</gene>
<evidence type="ECO:0000256" key="2">
    <source>
        <dbReference type="ARBA" id="ARBA00022723"/>
    </source>
</evidence>
<evidence type="ECO:0000256" key="3">
    <source>
        <dbReference type="ARBA" id="ARBA00022801"/>
    </source>
</evidence>
<dbReference type="RefSeq" id="WP_379954415.1">
    <property type="nucleotide sequence ID" value="NZ_JAUYVI010000002.1"/>
</dbReference>
<sequence length="252" mass="27932">MTQVMMDRMSWPEFRDALKRNPTVFIPCGATEQHGPHLPLSVDCLLPTALCRDVAERVGGVVAPTLSFGYKSMPKSGGGPHFPGTLNLDAQTLISMVRDVIRELVRHGVKKICCVVGHYENQWIVTEGIDLAMRECGHTGLKVMRLEYWDFCTEDTIKTVFPDGFPGVALEHAAVMETSMMLHYYPDMVRLDLIPDNPPAQFPPYDIWPPHRDWVPSSGALTSAKGASAAKGKAMVEQYCRDIAAAVKKEFG</sequence>
<keyword evidence="4" id="KW-0862">Zinc</keyword>
<dbReference type="InterPro" id="IPR003785">
    <property type="entry name" value="Creatininase/forma_Hydrolase"/>
</dbReference>
<dbReference type="SUPFAM" id="SSF102215">
    <property type="entry name" value="Creatininase"/>
    <property type="match status" value="1"/>
</dbReference>
<dbReference type="Pfam" id="PF02633">
    <property type="entry name" value="Creatininase"/>
    <property type="match status" value="1"/>
</dbReference>
<organism evidence="6 7">
    <name type="scientific">Dongia sedimenti</name>
    <dbReference type="NCBI Taxonomy" id="3064282"/>
    <lineage>
        <taxon>Bacteria</taxon>
        <taxon>Pseudomonadati</taxon>
        <taxon>Pseudomonadota</taxon>
        <taxon>Alphaproteobacteria</taxon>
        <taxon>Rhodospirillales</taxon>
        <taxon>Dongiaceae</taxon>
        <taxon>Dongia</taxon>
    </lineage>
</organism>
<keyword evidence="2" id="KW-0479">Metal-binding</keyword>
<dbReference type="InterPro" id="IPR024087">
    <property type="entry name" value="Creatininase-like_sf"/>
</dbReference>
<dbReference type="EMBL" id="JAUYVI010000002">
    <property type="protein sequence ID" value="MDQ7247004.1"/>
    <property type="molecule type" value="Genomic_DNA"/>
</dbReference>
<evidence type="ECO:0000256" key="5">
    <source>
        <dbReference type="ARBA" id="ARBA00024029"/>
    </source>
</evidence>
<proteinExistence type="inferred from homology"/>
<evidence type="ECO:0000256" key="1">
    <source>
        <dbReference type="ARBA" id="ARBA00001947"/>
    </source>
</evidence>
<keyword evidence="7" id="KW-1185">Reference proteome</keyword>
<dbReference type="PANTHER" id="PTHR35005:SF1">
    <property type="entry name" value="2-AMINO-5-FORMYLAMINO-6-RIBOSYLAMINOPYRIMIDIN-4(3H)-ONE 5'-MONOPHOSPHATE DEFORMYLASE"/>
    <property type="match status" value="1"/>
</dbReference>